<evidence type="ECO:0000313" key="2">
    <source>
        <dbReference type="Proteomes" id="UP000051530"/>
    </source>
</evidence>
<evidence type="ECO:0000313" key="1">
    <source>
        <dbReference type="EMBL" id="KRH94377.1"/>
    </source>
</evidence>
<comment type="caution">
    <text evidence="1">The sequence shown here is derived from an EMBL/GenBank/DDBJ whole genome shotgun (WGS) entry which is preliminary data.</text>
</comment>
<name>A0A0R0LYJ6_9MICR</name>
<organism evidence="1 2">
    <name type="scientific">Pseudoloma neurophilia</name>
    <dbReference type="NCBI Taxonomy" id="146866"/>
    <lineage>
        <taxon>Eukaryota</taxon>
        <taxon>Fungi</taxon>
        <taxon>Fungi incertae sedis</taxon>
        <taxon>Microsporidia</taxon>
        <taxon>Pseudoloma</taxon>
    </lineage>
</organism>
<dbReference type="Proteomes" id="UP000051530">
    <property type="component" value="Unassembled WGS sequence"/>
</dbReference>
<protein>
    <submittedName>
        <fullName evidence="1">Uncharacterized protein</fullName>
    </submittedName>
</protein>
<proteinExistence type="predicted"/>
<keyword evidence="2" id="KW-1185">Reference proteome</keyword>
<dbReference type="EMBL" id="LGUB01000085">
    <property type="protein sequence ID" value="KRH94377.1"/>
    <property type="molecule type" value="Genomic_DNA"/>
</dbReference>
<dbReference type="VEuPathDB" id="MicrosporidiaDB:M153_2800007545"/>
<gene>
    <name evidence="1" type="ORF">M153_2800007545</name>
</gene>
<reference evidence="1 2" key="1">
    <citation type="submission" date="2015-07" db="EMBL/GenBank/DDBJ databases">
        <title>The genome of Pseudoloma neurophilia, a relevant intracellular parasite of the zebrafish.</title>
        <authorList>
            <person name="Ndikumana S."/>
            <person name="Pelin A."/>
            <person name="Sanders J."/>
            <person name="Corradi N."/>
        </authorList>
    </citation>
    <scope>NUCLEOTIDE SEQUENCE [LARGE SCALE GENOMIC DNA]</scope>
    <source>
        <strain evidence="1 2">MK1</strain>
    </source>
</reference>
<dbReference type="AlphaFoldDB" id="A0A0R0LYJ6"/>
<accession>A0A0R0LYJ6</accession>
<sequence length="52" mass="6383">MNLNFQHTILNTSKFIKKEVFTNNISNNLKFYLNTDTRFFLKFYLNTYTFFS</sequence>